<dbReference type="InterPro" id="IPR004482">
    <property type="entry name" value="Mg_chelat-rel"/>
</dbReference>
<dbReference type="KEGG" id="cok:COCCU_08900"/>
<dbReference type="InterPro" id="IPR045006">
    <property type="entry name" value="CHLI-like"/>
</dbReference>
<dbReference type="InterPro" id="IPR003593">
    <property type="entry name" value="AAA+_ATPase"/>
</dbReference>
<accession>A0A6B8W2J0</accession>
<sequence>MALGRTFTTALTGVRADIVSIEANIGPGLPGTHIVGMGDTAINEARDRMRTAVMNSGLDWPRSKIILSLSPASLPKSGSHLDLAMVMAVLTARNEDPEVAIRLGETLLLGEVGLDGSIKTVPGILPGLLAAREQGFVRVLVPPGNAAEAALLDGVEVLLAPSLRAVYSWATVMAELPGVDHDEEGGHAEKIPDMADIAGQEEARFAAEVAATGGHHMLMTGPPGSGKSMIAARLPGLLPPLTPEQVIETSAVHSVAGSGFRGAIRRAPLIAPHHSITRAALLGGGSGHPLPGAVSLAHHGVLFLDEASEIPAAILDGLRTPLEQGFVRLLRSRREVLFPAQFQLVLAANPCRCAAEEAHRCRCTPRQRSTYLDNLSGPLRDRLDIRVRISGRGAVISSDDAESTAVIADRVAQGRDRARERWSRHGLGHLHNAIVDPHVLRRFFPADEAAMALLGAHLGDAEVSQRGVDRALKLAWTLCDLEGGNLPNLDHMARALELHGTVELVEAA</sequence>
<proteinExistence type="inferred from homology"/>
<organism evidence="3 4">
    <name type="scientific">Corynebacterium occultum</name>
    <dbReference type="NCBI Taxonomy" id="2675219"/>
    <lineage>
        <taxon>Bacteria</taxon>
        <taxon>Bacillati</taxon>
        <taxon>Actinomycetota</taxon>
        <taxon>Actinomycetes</taxon>
        <taxon>Mycobacteriales</taxon>
        <taxon>Corynebacteriaceae</taxon>
        <taxon>Corynebacterium</taxon>
    </lineage>
</organism>
<dbReference type="Pfam" id="PF01078">
    <property type="entry name" value="Mg_chelatase"/>
    <property type="match status" value="1"/>
</dbReference>
<dbReference type="Pfam" id="PF13541">
    <property type="entry name" value="ChlI"/>
    <property type="match status" value="1"/>
</dbReference>
<evidence type="ECO:0000313" key="4">
    <source>
        <dbReference type="Proteomes" id="UP000424462"/>
    </source>
</evidence>
<comment type="similarity">
    <text evidence="1">Belongs to the Mg-chelatase subunits D/I family. ComM subfamily.</text>
</comment>
<feature type="domain" description="AAA+ ATPase" evidence="2">
    <location>
        <begin position="213"/>
        <end position="394"/>
    </location>
</feature>
<dbReference type="SUPFAM" id="SSF54211">
    <property type="entry name" value="Ribosomal protein S5 domain 2-like"/>
    <property type="match status" value="1"/>
</dbReference>
<dbReference type="Gene3D" id="3.40.50.300">
    <property type="entry name" value="P-loop containing nucleotide triphosphate hydrolases"/>
    <property type="match status" value="1"/>
</dbReference>
<dbReference type="InterPro" id="IPR027417">
    <property type="entry name" value="P-loop_NTPase"/>
</dbReference>
<evidence type="ECO:0000313" key="3">
    <source>
        <dbReference type="EMBL" id="QGU07704.1"/>
    </source>
</evidence>
<dbReference type="InterPro" id="IPR000523">
    <property type="entry name" value="Mg_chelatse_chII-like_cat_dom"/>
</dbReference>
<dbReference type="EMBL" id="CP046455">
    <property type="protein sequence ID" value="QGU07704.1"/>
    <property type="molecule type" value="Genomic_DNA"/>
</dbReference>
<protein>
    <submittedName>
        <fullName evidence="3">Competence protein ComM</fullName>
    </submittedName>
</protein>
<dbReference type="NCBIfam" id="TIGR00368">
    <property type="entry name" value="YifB family Mg chelatase-like AAA ATPase"/>
    <property type="match status" value="1"/>
</dbReference>
<dbReference type="InterPro" id="IPR014721">
    <property type="entry name" value="Ribsml_uS5_D2-typ_fold_subgr"/>
</dbReference>
<dbReference type="Gene3D" id="3.30.230.10">
    <property type="match status" value="1"/>
</dbReference>
<dbReference type="Proteomes" id="UP000424462">
    <property type="component" value="Chromosome"/>
</dbReference>
<dbReference type="Pfam" id="PF13335">
    <property type="entry name" value="Mg_chelatase_C"/>
    <property type="match status" value="1"/>
</dbReference>
<name>A0A6B8W2J0_9CORY</name>
<dbReference type="PANTHER" id="PTHR32039:SF7">
    <property type="entry name" value="COMPETENCE PROTEIN COMM"/>
    <property type="match status" value="1"/>
</dbReference>
<keyword evidence="4" id="KW-1185">Reference proteome</keyword>
<dbReference type="AlphaFoldDB" id="A0A6B8W2J0"/>
<dbReference type="InterPro" id="IPR020568">
    <property type="entry name" value="Ribosomal_Su5_D2-typ_SF"/>
</dbReference>
<dbReference type="SMART" id="SM00382">
    <property type="entry name" value="AAA"/>
    <property type="match status" value="1"/>
</dbReference>
<dbReference type="PANTHER" id="PTHR32039">
    <property type="entry name" value="MAGNESIUM-CHELATASE SUBUNIT CHLI"/>
    <property type="match status" value="1"/>
</dbReference>
<dbReference type="SUPFAM" id="SSF52540">
    <property type="entry name" value="P-loop containing nucleoside triphosphate hydrolases"/>
    <property type="match status" value="1"/>
</dbReference>
<dbReference type="RefSeq" id="WP_156231166.1">
    <property type="nucleotide sequence ID" value="NZ_CP046455.1"/>
</dbReference>
<evidence type="ECO:0000259" key="2">
    <source>
        <dbReference type="SMART" id="SM00382"/>
    </source>
</evidence>
<dbReference type="InterPro" id="IPR025158">
    <property type="entry name" value="Mg_chelat-rel_C"/>
</dbReference>
<dbReference type="GO" id="GO:0005524">
    <property type="term" value="F:ATP binding"/>
    <property type="evidence" value="ECO:0007669"/>
    <property type="project" value="InterPro"/>
</dbReference>
<evidence type="ECO:0000256" key="1">
    <source>
        <dbReference type="ARBA" id="ARBA00006354"/>
    </source>
</evidence>
<gene>
    <name evidence="3" type="primary">comM</name>
    <name evidence="3" type="ORF">COCCU_08900</name>
</gene>
<reference evidence="3 4" key="1">
    <citation type="submission" date="2019-11" db="EMBL/GenBank/DDBJ databases">
        <title>Complete genome sequence of Corynebacterium kalinowskii 1959, a novel Corynebacterium species isolated from soil of a small paddock in Vilsendorf, Germany.</title>
        <authorList>
            <person name="Schaffert L."/>
            <person name="Ruwe M."/>
            <person name="Milse J."/>
            <person name="Hanuschka K."/>
            <person name="Ortseifen V."/>
            <person name="Droste J."/>
            <person name="Brandt D."/>
            <person name="Schlueter L."/>
            <person name="Kutter Y."/>
            <person name="Vinke S."/>
            <person name="Viehoefer P."/>
            <person name="Jacob L."/>
            <person name="Luebke N.-C."/>
            <person name="Schulte-Berndt E."/>
            <person name="Hain C."/>
            <person name="Linder M."/>
            <person name="Schmidt P."/>
            <person name="Wollenschlaeger L."/>
            <person name="Luttermann T."/>
            <person name="Thieme E."/>
            <person name="Hassa J."/>
            <person name="Haak M."/>
            <person name="Wittchen M."/>
            <person name="Mentz A."/>
            <person name="Persicke M."/>
            <person name="Busche T."/>
            <person name="Ruckert C."/>
        </authorList>
    </citation>
    <scope>NUCLEOTIDE SEQUENCE [LARGE SCALE GENOMIC DNA]</scope>
    <source>
        <strain evidence="3 4">2039</strain>
    </source>
</reference>